<dbReference type="STRING" id="504805.SAMN05421505_102297"/>
<evidence type="ECO:0000313" key="2">
    <source>
        <dbReference type="Proteomes" id="UP000198923"/>
    </source>
</evidence>
<dbReference type="Gene3D" id="3.40.50.720">
    <property type="entry name" value="NAD(P)-binding Rossmann-like Domain"/>
    <property type="match status" value="1"/>
</dbReference>
<reference evidence="1 2" key="1">
    <citation type="submission" date="2016-10" db="EMBL/GenBank/DDBJ databases">
        <authorList>
            <person name="de Groot N.N."/>
        </authorList>
    </citation>
    <scope>NUCLEOTIDE SEQUENCE [LARGE SCALE GENOMIC DNA]</scope>
    <source>
        <strain evidence="1 2">CPCC 201354</strain>
    </source>
</reference>
<evidence type="ECO:0008006" key="3">
    <source>
        <dbReference type="Google" id="ProtNLM"/>
    </source>
</evidence>
<proteinExistence type="predicted"/>
<organism evidence="1 2">
    <name type="scientific">Sinosporangium album</name>
    <dbReference type="NCBI Taxonomy" id="504805"/>
    <lineage>
        <taxon>Bacteria</taxon>
        <taxon>Bacillati</taxon>
        <taxon>Actinomycetota</taxon>
        <taxon>Actinomycetes</taxon>
        <taxon>Streptosporangiales</taxon>
        <taxon>Streptosporangiaceae</taxon>
        <taxon>Sinosporangium</taxon>
    </lineage>
</organism>
<gene>
    <name evidence="1" type="ORF">SAMN05421505_102297</name>
</gene>
<dbReference type="EMBL" id="FNCN01000002">
    <property type="protein sequence ID" value="SDG22042.1"/>
    <property type="molecule type" value="Genomic_DNA"/>
</dbReference>
<evidence type="ECO:0000313" key="1">
    <source>
        <dbReference type="EMBL" id="SDG22042.1"/>
    </source>
</evidence>
<name>A0A1G7SGJ4_9ACTN</name>
<dbReference type="AlphaFoldDB" id="A0A1G7SGJ4"/>
<sequence length="333" mass="36205">MFSVSSGRDALTIVLNVAETNTSSPIFVGATDLEFRTIAEDKLELCAGPHRYVVTVPGDRTRALSRVLTETLPKLRRSVPLHEQISEKEIVALRPFLNQLMSLRLLLCPTPGTVGSDADLRLFTFISRRTDRADEMFAAVKARRVQVVGPPEVTAAWTSALAAQGLSAVDHGQADLGVFAPGESGDARRTGLTIVAAADEDMLTFANRRFCAQKRSWLPVLFTPDRIRIGPWTMPGESACYCCAVPAAEGRAEAGAVPSSWLTYQPACAAWAGGLIAYTVLRAFVPMGGEHPWGRVTTLDAARCEQVSRRAWRDPYCRDCAEEAPVTLTWAAL</sequence>
<keyword evidence="2" id="KW-1185">Reference proteome</keyword>
<protein>
    <recommendedName>
        <fullName evidence="3">Bacteriocin biosynthesis cyclodehydratase domain-containing protein</fullName>
    </recommendedName>
</protein>
<dbReference type="Proteomes" id="UP000198923">
    <property type="component" value="Unassembled WGS sequence"/>
</dbReference>
<accession>A0A1G7SGJ4</accession>